<dbReference type="Pfam" id="PF00583">
    <property type="entry name" value="Acetyltransf_1"/>
    <property type="match status" value="1"/>
</dbReference>
<evidence type="ECO:0000256" key="1">
    <source>
        <dbReference type="SAM" id="MobiDB-lite"/>
    </source>
</evidence>
<dbReference type="InterPro" id="IPR016181">
    <property type="entry name" value="Acyl_CoA_acyltransferase"/>
</dbReference>
<dbReference type="OrthoDB" id="4080456at2759"/>
<dbReference type="SUPFAM" id="SSF55729">
    <property type="entry name" value="Acyl-CoA N-acyltransferases (Nat)"/>
    <property type="match status" value="1"/>
</dbReference>
<feature type="region of interest" description="Disordered" evidence="1">
    <location>
        <begin position="1"/>
        <end position="35"/>
    </location>
</feature>
<proteinExistence type="predicted"/>
<sequence length="383" mass="44148">MVVKDESDDDNHDESYSNEQNKRKRRRTVAKRHSMSEVTKPLLDMSPLFESLYERMDALNEQGSFEAIIESSIPEYLRAQRVLQDHFADRTISGRLIIPLSRAEMRDHMKMVSIHPQSYIFTLLSRKMSSQPPSLRARILEPPSMTPSGCTVTPLPPLRSAPAINPQVLDALYVIKTTPYERSFLSRIKGFQPSLAPGAIAVDWETRSPWMELMNDIREHYSLMHPDRDQPNETIAPIEYVSLRASHLRQVHDLLRRTFWEGIDVSDSIDYSPEKCTVIATYKQLVVGVAIMSSPQEIYITYLAVRSGWENSQIATSMLYHLITLNPNRDITLHVSINNPAMLLYNQFGFKAEQFIVGFYEDYLDPLSRASKNAFRLRLRRWG</sequence>
<accession>A0A165G5I5</accession>
<dbReference type="RefSeq" id="XP_040767596.1">
    <property type="nucleotide sequence ID" value="XM_040902570.1"/>
</dbReference>
<evidence type="ECO:0000259" key="2">
    <source>
        <dbReference type="PROSITE" id="PS51186"/>
    </source>
</evidence>
<organism evidence="3 4">
    <name type="scientific">Laetiporus sulphureus 93-53</name>
    <dbReference type="NCBI Taxonomy" id="1314785"/>
    <lineage>
        <taxon>Eukaryota</taxon>
        <taxon>Fungi</taxon>
        <taxon>Dikarya</taxon>
        <taxon>Basidiomycota</taxon>
        <taxon>Agaricomycotina</taxon>
        <taxon>Agaricomycetes</taxon>
        <taxon>Polyporales</taxon>
        <taxon>Laetiporus</taxon>
    </lineage>
</organism>
<protein>
    <recommendedName>
        <fullName evidence="2">N-acetyltransferase domain-containing protein</fullName>
    </recommendedName>
</protein>
<name>A0A165G5I5_9APHY</name>
<dbReference type="InParanoid" id="A0A165G5I5"/>
<gene>
    <name evidence="3" type="ORF">LAESUDRAFT_462721</name>
</gene>
<dbReference type="AlphaFoldDB" id="A0A165G5I5"/>
<evidence type="ECO:0000313" key="3">
    <source>
        <dbReference type="EMBL" id="KZT09856.1"/>
    </source>
</evidence>
<evidence type="ECO:0000313" key="4">
    <source>
        <dbReference type="Proteomes" id="UP000076871"/>
    </source>
</evidence>
<dbReference type="Gene3D" id="3.40.630.30">
    <property type="match status" value="1"/>
</dbReference>
<keyword evidence="4" id="KW-1185">Reference proteome</keyword>
<feature type="domain" description="N-acetyltransferase" evidence="2">
    <location>
        <begin position="238"/>
        <end position="382"/>
    </location>
</feature>
<reference evidence="3 4" key="1">
    <citation type="journal article" date="2016" name="Mol. Biol. Evol.">
        <title>Comparative Genomics of Early-Diverging Mushroom-Forming Fungi Provides Insights into the Origins of Lignocellulose Decay Capabilities.</title>
        <authorList>
            <person name="Nagy L.G."/>
            <person name="Riley R."/>
            <person name="Tritt A."/>
            <person name="Adam C."/>
            <person name="Daum C."/>
            <person name="Floudas D."/>
            <person name="Sun H."/>
            <person name="Yadav J.S."/>
            <person name="Pangilinan J."/>
            <person name="Larsson K.H."/>
            <person name="Matsuura K."/>
            <person name="Barry K."/>
            <person name="Labutti K."/>
            <person name="Kuo R."/>
            <person name="Ohm R.A."/>
            <person name="Bhattacharya S.S."/>
            <person name="Shirouzu T."/>
            <person name="Yoshinaga Y."/>
            <person name="Martin F.M."/>
            <person name="Grigoriev I.V."/>
            <person name="Hibbett D.S."/>
        </authorList>
    </citation>
    <scope>NUCLEOTIDE SEQUENCE [LARGE SCALE GENOMIC DNA]</scope>
    <source>
        <strain evidence="3 4">93-53</strain>
    </source>
</reference>
<dbReference type="GO" id="GO:0016747">
    <property type="term" value="F:acyltransferase activity, transferring groups other than amino-acyl groups"/>
    <property type="evidence" value="ECO:0007669"/>
    <property type="project" value="InterPro"/>
</dbReference>
<dbReference type="EMBL" id="KV427610">
    <property type="protein sequence ID" value="KZT09856.1"/>
    <property type="molecule type" value="Genomic_DNA"/>
</dbReference>
<dbReference type="GeneID" id="63819601"/>
<dbReference type="STRING" id="1314785.A0A165G5I5"/>
<feature type="compositionally biased region" description="Acidic residues" evidence="1">
    <location>
        <begin position="1"/>
        <end position="12"/>
    </location>
</feature>
<dbReference type="PROSITE" id="PS51186">
    <property type="entry name" value="GNAT"/>
    <property type="match status" value="1"/>
</dbReference>
<dbReference type="Proteomes" id="UP000076871">
    <property type="component" value="Unassembled WGS sequence"/>
</dbReference>
<feature type="compositionally biased region" description="Basic residues" evidence="1">
    <location>
        <begin position="22"/>
        <end position="33"/>
    </location>
</feature>
<dbReference type="InterPro" id="IPR000182">
    <property type="entry name" value="GNAT_dom"/>
</dbReference>